<protein>
    <submittedName>
        <fullName evidence="1">Uncharacterized protein</fullName>
    </submittedName>
</protein>
<accession>A0A8H3YDQ3</accession>
<organism evidence="1 2">
    <name type="scientific">Naganishia liquefaciens</name>
    <dbReference type="NCBI Taxonomy" id="104408"/>
    <lineage>
        <taxon>Eukaryota</taxon>
        <taxon>Fungi</taxon>
        <taxon>Dikarya</taxon>
        <taxon>Basidiomycota</taxon>
        <taxon>Agaricomycotina</taxon>
        <taxon>Tremellomycetes</taxon>
        <taxon>Filobasidiales</taxon>
        <taxon>Filobasidiaceae</taxon>
        <taxon>Naganishia</taxon>
    </lineage>
</organism>
<comment type="caution">
    <text evidence="1">The sequence shown here is derived from an EMBL/GenBank/DDBJ whole genome shotgun (WGS) entry which is preliminary data.</text>
</comment>
<proteinExistence type="predicted"/>
<evidence type="ECO:0000313" key="2">
    <source>
        <dbReference type="Proteomes" id="UP000620104"/>
    </source>
</evidence>
<sequence length="371" mass="42019">MTLVRLSREIGKALFEWRKRTNETTINKAEIDCIQQYEKHLAQFLPIVRAATKTLEAILDAKESTFTPVRLLQLALELHLDASNEFIFTSERVLHSGQVTALATQSLEEVRQFYKSWLRQWTTKSFVLRRSVPDLLNPRCCIPDKLRHLSHNRSLRHLRQYDSCFRCGNTAHEHSVIDPNLDDGSAMLMCALHLLKRQPGSSISLELESIGTRRSQGLVEIGAKVQNIGPAADGSRNGWKTTYSCRFRDGSSYSALEAEQLLVSLRHEPQEGGDHRCLDGSLLTALMQSVYQSRMELGNAFHFLRTHLRPSRRNATSLSGFDSAKDAILTELEGIDRVFSQLEPGPRTLASYAWQPVYGPGSIPPRYEDQQ</sequence>
<reference evidence="1" key="1">
    <citation type="submission" date="2020-07" db="EMBL/GenBank/DDBJ databases">
        <title>Draft Genome Sequence of a Deep-Sea Yeast, Naganishia (Cryptococcus) liquefaciens strain N6.</title>
        <authorList>
            <person name="Han Y.W."/>
            <person name="Kajitani R."/>
            <person name="Morimoto H."/>
            <person name="Parhat M."/>
            <person name="Tsubouchi H."/>
            <person name="Bakenova O."/>
            <person name="Ogata M."/>
            <person name="Argunhan B."/>
            <person name="Aoki R."/>
            <person name="Kajiwara S."/>
            <person name="Itoh T."/>
            <person name="Iwasaki H."/>
        </authorList>
    </citation>
    <scope>NUCLEOTIDE SEQUENCE</scope>
    <source>
        <strain evidence="1">N6</strain>
    </source>
</reference>
<dbReference type="Proteomes" id="UP000620104">
    <property type="component" value="Unassembled WGS sequence"/>
</dbReference>
<dbReference type="AlphaFoldDB" id="A0A8H3YDQ3"/>
<evidence type="ECO:0000313" key="1">
    <source>
        <dbReference type="EMBL" id="GHJ84507.1"/>
    </source>
</evidence>
<gene>
    <name evidence="1" type="ORF">NliqN6_0909</name>
</gene>
<dbReference type="EMBL" id="BLZA01000007">
    <property type="protein sequence ID" value="GHJ84507.1"/>
    <property type="molecule type" value="Genomic_DNA"/>
</dbReference>
<keyword evidence="2" id="KW-1185">Reference proteome</keyword>
<name>A0A8H3YDQ3_9TREE</name>